<gene>
    <name evidence="2" type="ORF">SAMN05216283_102449</name>
</gene>
<dbReference type="PROSITE" id="PS51186">
    <property type="entry name" value="GNAT"/>
    <property type="match status" value="1"/>
</dbReference>
<dbReference type="GO" id="GO:0016747">
    <property type="term" value="F:acyltransferase activity, transferring groups other than amino-acyl groups"/>
    <property type="evidence" value="ECO:0007669"/>
    <property type="project" value="InterPro"/>
</dbReference>
<dbReference type="Pfam" id="PF13508">
    <property type="entry name" value="Acetyltransf_7"/>
    <property type="match status" value="1"/>
</dbReference>
<reference evidence="2 3" key="1">
    <citation type="submission" date="2016-10" db="EMBL/GenBank/DDBJ databases">
        <authorList>
            <person name="de Groot N.N."/>
        </authorList>
    </citation>
    <scope>NUCLEOTIDE SEQUENCE [LARGE SCALE GENOMIC DNA]</scope>
    <source>
        <strain evidence="2 3">CGMCC 1.9156</strain>
    </source>
</reference>
<dbReference type="EMBL" id="FONW01000002">
    <property type="protein sequence ID" value="SFF03298.1"/>
    <property type="molecule type" value="Genomic_DNA"/>
</dbReference>
<evidence type="ECO:0000313" key="2">
    <source>
        <dbReference type="EMBL" id="SFF03298.1"/>
    </source>
</evidence>
<dbReference type="STRING" id="655355.SAMN05216283_102449"/>
<dbReference type="SUPFAM" id="SSF55729">
    <property type="entry name" value="Acyl-CoA N-acyltransferases (Nat)"/>
    <property type="match status" value="1"/>
</dbReference>
<evidence type="ECO:0000313" key="3">
    <source>
        <dbReference type="Proteomes" id="UP000198964"/>
    </source>
</evidence>
<keyword evidence="2" id="KW-0808">Transferase</keyword>
<keyword evidence="3" id="KW-1185">Reference proteome</keyword>
<sequence>MEIGLRKVEKNDLLFLKQVYRSTREEELALTEMKLEEKNQFVDFQFNAQHTHYLKAYQGADFQIILLDGEQAGRLYLWETESQIRIMDIALLSQFRGKGVGTKILNDLILDSESKGKKLTIHVEYFNPALRLYERLNFKRTDDTGIYYFMERQPEMGNP</sequence>
<dbReference type="InterPro" id="IPR000182">
    <property type="entry name" value="GNAT_dom"/>
</dbReference>
<dbReference type="Proteomes" id="UP000198964">
    <property type="component" value="Unassembled WGS sequence"/>
</dbReference>
<organism evidence="2 3">
    <name type="scientific">Sunxiuqinia elliptica</name>
    <dbReference type="NCBI Taxonomy" id="655355"/>
    <lineage>
        <taxon>Bacteria</taxon>
        <taxon>Pseudomonadati</taxon>
        <taxon>Bacteroidota</taxon>
        <taxon>Bacteroidia</taxon>
        <taxon>Marinilabiliales</taxon>
        <taxon>Prolixibacteraceae</taxon>
        <taxon>Sunxiuqinia</taxon>
    </lineage>
</organism>
<proteinExistence type="predicted"/>
<feature type="domain" description="N-acetyltransferase" evidence="1">
    <location>
        <begin position="3"/>
        <end position="155"/>
    </location>
</feature>
<accession>A0A1I2FEX4</accession>
<name>A0A1I2FEX4_9BACT</name>
<dbReference type="Gene3D" id="3.40.630.30">
    <property type="match status" value="1"/>
</dbReference>
<dbReference type="AlphaFoldDB" id="A0A1I2FEX4"/>
<dbReference type="InterPro" id="IPR016181">
    <property type="entry name" value="Acyl_CoA_acyltransferase"/>
</dbReference>
<evidence type="ECO:0000259" key="1">
    <source>
        <dbReference type="PROSITE" id="PS51186"/>
    </source>
</evidence>
<dbReference type="CDD" id="cd04301">
    <property type="entry name" value="NAT_SF"/>
    <property type="match status" value="1"/>
</dbReference>
<dbReference type="RefSeq" id="WP_093919108.1">
    <property type="nucleotide sequence ID" value="NZ_FONW01000002.1"/>
</dbReference>
<protein>
    <submittedName>
        <fullName evidence="2">Acetyltransferase (GNAT) family protein</fullName>
    </submittedName>
</protein>